<gene>
    <name evidence="2" type="ORF">MtrunA17_Chr7g0271881</name>
</gene>
<feature type="region of interest" description="Disordered" evidence="1">
    <location>
        <begin position="1"/>
        <end position="21"/>
    </location>
</feature>
<reference evidence="3" key="1">
    <citation type="journal article" date="2018" name="Nat. Plants">
        <title>Whole-genome landscape of Medicago truncatula symbiotic genes.</title>
        <authorList>
            <person name="Pecrix Y."/>
            <person name="Staton S.E."/>
            <person name="Sallet E."/>
            <person name="Lelandais-Briere C."/>
            <person name="Moreau S."/>
            <person name="Carrere S."/>
            <person name="Blein T."/>
            <person name="Jardinaud M.F."/>
            <person name="Latrasse D."/>
            <person name="Zouine M."/>
            <person name="Zahm M."/>
            <person name="Kreplak J."/>
            <person name="Mayjonade B."/>
            <person name="Satge C."/>
            <person name="Perez M."/>
            <person name="Cauet S."/>
            <person name="Marande W."/>
            <person name="Chantry-Darmon C."/>
            <person name="Lopez-Roques C."/>
            <person name="Bouchez O."/>
            <person name="Berard A."/>
            <person name="Debelle F."/>
            <person name="Munos S."/>
            <person name="Bendahmane A."/>
            <person name="Berges H."/>
            <person name="Niebel A."/>
            <person name="Buitink J."/>
            <person name="Frugier F."/>
            <person name="Benhamed M."/>
            <person name="Crespi M."/>
            <person name="Gouzy J."/>
            <person name="Gamas P."/>
        </authorList>
    </citation>
    <scope>NUCLEOTIDE SEQUENCE [LARGE SCALE GENOMIC DNA]</scope>
    <source>
        <strain evidence="3">cv. Jemalong A17</strain>
    </source>
</reference>
<name>A0A396H9H2_MEDTR</name>
<dbReference type="EMBL" id="PSQE01000007">
    <property type="protein sequence ID" value="RHN49191.1"/>
    <property type="molecule type" value="Genomic_DNA"/>
</dbReference>
<protein>
    <submittedName>
        <fullName evidence="2">Uncharacterized protein</fullName>
    </submittedName>
</protein>
<organism evidence="2 3">
    <name type="scientific">Medicago truncatula</name>
    <name type="common">Barrel medic</name>
    <name type="synonym">Medicago tribuloides</name>
    <dbReference type="NCBI Taxonomy" id="3880"/>
    <lineage>
        <taxon>Eukaryota</taxon>
        <taxon>Viridiplantae</taxon>
        <taxon>Streptophyta</taxon>
        <taxon>Embryophyta</taxon>
        <taxon>Tracheophyta</taxon>
        <taxon>Spermatophyta</taxon>
        <taxon>Magnoliopsida</taxon>
        <taxon>eudicotyledons</taxon>
        <taxon>Gunneridae</taxon>
        <taxon>Pentapetalae</taxon>
        <taxon>rosids</taxon>
        <taxon>fabids</taxon>
        <taxon>Fabales</taxon>
        <taxon>Fabaceae</taxon>
        <taxon>Papilionoideae</taxon>
        <taxon>50 kb inversion clade</taxon>
        <taxon>NPAAA clade</taxon>
        <taxon>Hologalegina</taxon>
        <taxon>IRL clade</taxon>
        <taxon>Trifolieae</taxon>
        <taxon>Medicago</taxon>
    </lineage>
</organism>
<sequence length="46" mass="5371">MSNESKRNPCKLKPNHQTSILEKSNRSTTRFCINLTQMTRISIYSI</sequence>
<dbReference type="AlphaFoldDB" id="A0A396H9H2"/>
<evidence type="ECO:0000313" key="3">
    <source>
        <dbReference type="Proteomes" id="UP000265566"/>
    </source>
</evidence>
<dbReference type="Proteomes" id="UP000265566">
    <property type="component" value="Chromosome 7"/>
</dbReference>
<accession>A0A396H9H2</accession>
<dbReference type="Gramene" id="rna43997">
    <property type="protein sequence ID" value="RHN49191.1"/>
    <property type="gene ID" value="gene43997"/>
</dbReference>
<evidence type="ECO:0000256" key="1">
    <source>
        <dbReference type="SAM" id="MobiDB-lite"/>
    </source>
</evidence>
<evidence type="ECO:0000313" key="2">
    <source>
        <dbReference type="EMBL" id="RHN49191.1"/>
    </source>
</evidence>
<comment type="caution">
    <text evidence="2">The sequence shown here is derived from an EMBL/GenBank/DDBJ whole genome shotgun (WGS) entry which is preliminary data.</text>
</comment>
<proteinExistence type="predicted"/>